<gene>
    <name evidence="8" type="ORF">O9K51_03350</name>
</gene>
<dbReference type="SMART" id="SM00487">
    <property type="entry name" value="DEXDc"/>
    <property type="match status" value="1"/>
</dbReference>
<dbReference type="PROSITE" id="PS51194">
    <property type="entry name" value="HELICASE_CTER"/>
    <property type="match status" value="1"/>
</dbReference>
<dbReference type="PROSITE" id="PS51192">
    <property type="entry name" value="HELICASE_ATP_BIND_1"/>
    <property type="match status" value="1"/>
</dbReference>
<evidence type="ECO:0000256" key="2">
    <source>
        <dbReference type="ARBA" id="ARBA00022801"/>
    </source>
</evidence>
<evidence type="ECO:0000256" key="4">
    <source>
        <dbReference type="ARBA" id="ARBA00022840"/>
    </source>
</evidence>
<dbReference type="PANTHER" id="PTHR45626">
    <property type="entry name" value="TRANSCRIPTION TERMINATION FACTOR 2-RELATED"/>
    <property type="match status" value="1"/>
</dbReference>
<keyword evidence="2" id="KW-0378">Hydrolase</keyword>
<feature type="domain" description="Helicase ATP-binding" evidence="6">
    <location>
        <begin position="301"/>
        <end position="496"/>
    </location>
</feature>
<dbReference type="Pfam" id="PF00176">
    <property type="entry name" value="SNF2-rel_dom"/>
    <property type="match status" value="1"/>
</dbReference>
<keyword evidence="9" id="KW-1185">Reference proteome</keyword>
<dbReference type="InterPro" id="IPR050628">
    <property type="entry name" value="SNF2_RAD54_helicase_TF"/>
</dbReference>
<feature type="region of interest" description="Disordered" evidence="5">
    <location>
        <begin position="1024"/>
        <end position="1047"/>
    </location>
</feature>
<feature type="region of interest" description="Disordered" evidence="5">
    <location>
        <begin position="601"/>
        <end position="628"/>
    </location>
</feature>
<feature type="region of interest" description="Disordered" evidence="5">
    <location>
        <begin position="1"/>
        <end position="225"/>
    </location>
</feature>
<keyword evidence="4" id="KW-0067">ATP-binding</keyword>
<dbReference type="AlphaFoldDB" id="A0AB34G1N1"/>
<sequence length="1047" mass="116813">MEDHLASDTDTLAVDGGCTVADSGHADIDMPSGATEVEADVASVPCPSGIEEPLVTVPSPPSESPVEIAKDEATVPEENESDSGANSGHRADDPIVVESDGEQDCNEGVPCDEQPASGSDAGSDFEDEESSSSDSSEQEDRKRKRRPSKMDSTSQSSSGKPFPRPKNARQFMANMIWSEKQKAQANKRKTSGRPKKSKTGGKAEASSMFSTREDQTTSSAPSMPELSATTHATQLALLKQSIPEGSDVKRVKTQQKDLDEAVKLFGFHKVKATNGKWLIKDMISPLDSYQITAAAWMVKRELGRLAPFGGLLGDVMGMGKTVTSLACIVGNPADKVDKKKYSHATLVVVPSRAIAQQWLDEVHKHCDESISDWAAVYAPKDKGTRGARKMTHILITTYTELMNQYPAATQLTDLQEEHGNDAVSYEKAVAGRCGYLFQRKWYRIILDEAHAIKNIDSRSRLVCCALEAKYHWCLSGTPLANSTLGNSGELRLILWRTTLTKCDTEFLPYLQFLGCSFTNSPADFKTNYMLDGKSNDAFDTLASMIMYRRTMNDTFLGMKIIDLPKSYRRDIWVPLSDEENTMLELLTTHYRRLIEDARENRAADDEEPFGSDDDSGEATPEKAGSMNSREARLQRALLVKLRQAYSHCFTLERILRTQFSVKHIESLKNKEKSSELGSQSIIDQWASSSRPSDEASGLDEYQPGILKLQKFCQPVFGGKLRWGDRLDLFQNELRVQGVNCSVCDAKTPTRPVRLCINEHYSCGDCFMKSMQKRPTAPRSQEEDIITMCPSKNCKESMRHAEPKETFSVITRDAKQERIRDSGRDAYNVQISAEGHESSCFIASDKESHRFPMLPSSKLTATFAVLSTWLETAPEDKIVVFLQFRIPAKVLGYMLDLAGLRENFLYYFGSMTTDQRAKALKGFKEDPTKKILVASLKCGGHALNITEANRVIVVDPWWNETAEQQAFARVMRRGQQKTTHFVRIMASASFNVDSRIALMQTLKSKEISYALQDDGHARKQLNDEELQHLLNPPKDEKSTPRKKARRSK</sequence>
<feature type="compositionally biased region" description="Acidic residues" evidence="5">
    <location>
        <begin position="604"/>
        <end position="616"/>
    </location>
</feature>
<evidence type="ECO:0000256" key="1">
    <source>
        <dbReference type="ARBA" id="ARBA00022741"/>
    </source>
</evidence>
<dbReference type="InterPro" id="IPR000330">
    <property type="entry name" value="SNF2_N"/>
</dbReference>
<organism evidence="8 9">
    <name type="scientific">Purpureocillium lavendulum</name>
    <dbReference type="NCBI Taxonomy" id="1247861"/>
    <lineage>
        <taxon>Eukaryota</taxon>
        <taxon>Fungi</taxon>
        <taxon>Dikarya</taxon>
        <taxon>Ascomycota</taxon>
        <taxon>Pezizomycotina</taxon>
        <taxon>Sordariomycetes</taxon>
        <taxon>Hypocreomycetidae</taxon>
        <taxon>Hypocreales</taxon>
        <taxon>Ophiocordycipitaceae</taxon>
        <taxon>Purpureocillium</taxon>
    </lineage>
</organism>
<evidence type="ECO:0000313" key="8">
    <source>
        <dbReference type="EMBL" id="KAJ6444948.1"/>
    </source>
</evidence>
<evidence type="ECO:0000256" key="3">
    <source>
        <dbReference type="ARBA" id="ARBA00022806"/>
    </source>
</evidence>
<dbReference type="GO" id="GO:0016787">
    <property type="term" value="F:hydrolase activity"/>
    <property type="evidence" value="ECO:0007669"/>
    <property type="project" value="UniProtKB-KW"/>
</dbReference>
<dbReference type="CDD" id="cd18793">
    <property type="entry name" value="SF2_C_SNF"/>
    <property type="match status" value="1"/>
</dbReference>
<feature type="compositionally biased region" description="Polar residues" evidence="5">
    <location>
        <begin position="150"/>
        <end position="159"/>
    </location>
</feature>
<dbReference type="GO" id="GO:0005524">
    <property type="term" value="F:ATP binding"/>
    <property type="evidence" value="ECO:0007669"/>
    <property type="project" value="UniProtKB-KW"/>
</dbReference>
<dbReference type="SUPFAM" id="SSF52540">
    <property type="entry name" value="P-loop containing nucleoside triphosphate hydrolases"/>
    <property type="match status" value="2"/>
</dbReference>
<comment type="caution">
    <text evidence="8">The sequence shown here is derived from an EMBL/GenBank/DDBJ whole genome shotgun (WGS) entry which is preliminary data.</text>
</comment>
<feature type="compositionally biased region" description="Basic residues" evidence="5">
    <location>
        <begin position="185"/>
        <end position="199"/>
    </location>
</feature>
<dbReference type="GO" id="GO:0005634">
    <property type="term" value="C:nucleus"/>
    <property type="evidence" value="ECO:0007669"/>
    <property type="project" value="TreeGrafter"/>
</dbReference>
<dbReference type="InterPro" id="IPR001650">
    <property type="entry name" value="Helicase_C-like"/>
</dbReference>
<evidence type="ECO:0000256" key="5">
    <source>
        <dbReference type="SAM" id="MobiDB-lite"/>
    </source>
</evidence>
<dbReference type="Pfam" id="PF00271">
    <property type="entry name" value="Helicase_C"/>
    <property type="match status" value="1"/>
</dbReference>
<dbReference type="InterPro" id="IPR014001">
    <property type="entry name" value="Helicase_ATP-bd"/>
</dbReference>
<dbReference type="InterPro" id="IPR027417">
    <property type="entry name" value="P-loop_NTPase"/>
</dbReference>
<name>A0AB34G1N1_9HYPO</name>
<evidence type="ECO:0000313" key="9">
    <source>
        <dbReference type="Proteomes" id="UP001163105"/>
    </source>
</evidence>
<protein>
    <submittedName>
        <fullName evidence="8">ATP-dependent helicase</fullName>
    </submittedName>
</protein>
<dbReference type="Gene3D" id="3.40.50.300">
    <property type="entry name" value="P-loop containing nucleotide triphosphate hydrolases"/>
    <property type="match status" value="1"/>
</dbReference>
<feature type="compositionally biased region" description="Basic and acidic residues" evidence="5">
    <location>
        <begin position="1024"/>
        <end position="1038"/>
    </location>
</feature>
<feature type="compositionally biased region" description="Polar residues" evidence="5">
    <location>
        <begin position="216"/>
        <end position="225"/>
    </location>
</feature>
<reference evidence="8" key="1">
    <citation type="submission" date="2023-01" db="EMBL/GenBank/DDBJ databases">
        <title>The growth and conidiation of Purpureocillium lavendulum are regulated by nitrogen source and histone H3K14 acetylation.</title>
        <authorList>
            <person name="Tang P."/>
            <person name="Han J."/>
            <person name="Zhang C."/>
            <person name="Tang P."/>
            <person name="Qi F."/>
            <person name="Zhang K."/>
            <person name="Liang L."/>
        </authorList>
    </citation>
    <scope>NUCLEOTIDE SEQUENCE</scope>
    <source>
        <strain evidence="8">YMF1.00683</strain>
    </source>
</reference>
<dbReference type="InterPro" id="IPR049730">
    <property type="entry name" value="SNF2/RAD54-like_C"/>
</dbReference>
<dbReference type="SMART" id="SM00490">
    <property type="entry name" value="HELICc"/>
    <property type="match status" value="1"/>
</dbReference>
<evidence type="ECO:0000259" key="7">
    <source>
        <dbReference type="PROSITE" id="PS51194"/>
    </source>
</evidence>
<keyword evidence="1" id="KW-0547">Nucleotide-binding</keyword>
<dbReference type="GO" id="GO:0006281">
    <property type="term" value="P:DNA repair"/>
    <property type="evidence" value="ECO:0007669"/>
    <property type="project" value="TreeGrafter"/>
</dbReference>
<dbReference type="CDD" id="cd18008">
    <property type="entry name" value="DEXDc_SHPRH-like"/>
    <property type="match status" value="1"/>
</dbReference>
<accession>A0AB34G1N1</accession>
<dbReference type="EMBL" id="JAQHRD010000002">
    <property type="protein sequence ID" value="KAJ6444948.1"/>
    <property type="molecule type" value="Genomic_DNA"/>
</dbReference>
<dbReference type="PANTHER" id="PTHR45626:SF17">
    <property type="entry name" value="HELICASE-LIKE TRANSCRIPTION FACTOR"/>
    <property type="match status" value="1"/>
</dbReference>
<feature type="domain" description="Helicase C-terminal" evidence="7">
    <location>
        <begin position="864"/>
        <end position="1026"/>
    </location>
</feature>
<keyword evidence="3 8" id="KW-0347">Helicase</keyword>
<proteinExistence type="predicted"/>
<dbReference type="GO" id="GO:0004386">
    <property type="term" value="F:helicase activity"/>
    <property type="evidence" value="ECO:0007669"/>
    <property type="project" value="UniProtKB-KW"/>
</dbReference>
<dbReference type="GO" id="GO:0008094">
    <property type="term" value="F:ATP-dependent activity, acting on DNA"/>
    <property type="evidence" value="ECO:0007669"/>
    <property type="project" value="TreeGrafter"/>
</dbReference>
<dbReference type="Gene3D" id="3.40.50.10810">
    <property type="entry name" value="Tandem AAA-ATPase domain"/>
    <property type="match status" value="1"/>
</dbReference>
<evidence type="ECO:0000259" key="6">
    <source>
        <dbReference type="PROSITE" id="PS51192"/>
    </source>
</evidence>
<dbReference type="Proteomes" id="UP001163105">
    <property type="component" value="Unassembled WGS sequence"/>
</dbReference>
<dbReference type="InterPro" id="IPR038718">
    <property type="entry name" value="SNF2-like_sf"/>
</dbReference>